<sequence length="211" mass="24383">MWILFKFSGGRIMLNLVKGHQVSLVENLFESFTKLTEHHLTANVHAEKILEVFQHFIAIHDEPLFFILELPVSIDREKVIAKNIIKESHKDVYYIDGCSREECLALLIRYGDLLVNDGLSKFGFGGHKSHDEIMLDSYNVVTVYSKELSKFNDFFEPHNIQFVEELVTAWKTFSKTSSGISEIYESNGKTVYDLPRELAEWGIYLAETRTE</sequence>
<evidence type="ECO:0000313" key="1">
    <source>
        <dbReference type="EMBL" id="BBA08597.1"/>
    </source>
</evidence>
<dbReference type="EMBL" id="AP018338">
    <property type="protein sequence ID" value="BBA08597.1"/>
    <property type="molecule type" value="Genomic_DNA"/>
</dbReference>
<protein>
    <submittedName>
        <fullName evidence="1">Uncharacterized protein</fullName>
    </submittedName>
</protein>
<organism evidence="1 2">
    <name type="scientific">Streptococcus oralis subsp. tigurinus</name>
    <dbReference type="NCBI Taxonomy" id="1077464"/>
    <lineage>
        <taxon>Bacteria</taxon>
        <taxon>Bacillati</taxon>
        <taxon>Bacillota</taxon>
        <taxon>Bacilli</taxon>
        <taxon>Lactobacillales</taxon>
        <taxon>Streptococcaceae</taxon>
        <taxon>Streptococcus</taxon>
    </lineage>
</organism>
<dbReference type="Proteomes" id="UP000218665">
    <property type="component" value="Chromosome"/>
</dbReference>
<reference evidence="1 2" key="1">
    <citation type="submission" date="2017-07" db="EMBL/GenBank/DDBJ databases">
        <title>Whole genome sequence of Streptococcus tigurinus, strain osk_001, isolated from post-mortem material.</title>
        <authorList>
            <person name="Yoshizawa H."/>
            <person name="Motooka D."/>
            <person name="Katada R."/>
            <person name="Matsumoto Y."/>
            <person name="Nakamura S."/>
            <person name="Morii E."/>
            <person name="Iida T."/>
            <person name="Matsumoto H."/>
        </authorList>
    </citation>
    <scope>NUCLEOTIDE SEQUENCE [LARGE SCALE GENOMIC DNA]</scope>
    <source>
        <strain evidence="2">osk_001</strain>
    </source>
</reference>
<accession>A0A223ZUB7</accession>
<name>A0A223ZUB7_STROR</name>
<evidence type="ECO:0000313" key="2">
    <source>
        <dbReference type="Proteomes" id="UP000218665"/>
    </source>
</evidence>
<dbReference type="AlphaFoldDB" id="A0A223ZUB7"/>
<gene>
    <name evidence="1" type="ORF">STO1_009930</name>
</gene>
<proteinExistence type="predicted"/>